<feature type="region of interest" description="Disordered" evidence="1">
    <location>
        <begin position="862"/>
        <end position="885"/>
    </location>
</feature>
<protein>
    <recommendedName>
        <fullName evidence="2">DZF domain-containing protein</fullName>
    </recommendedName>
</protein>
<dbReference type="InterPro" id="IPR013087">
    <property type="entry name" value="Znf_C2H2_type"/>
</dbReference>
<dbReference type="SUPFAM" id="SSF57667">
    <property type="entry name" value="beta-beta-alpha zinc fingers"/>
    <property type="match status" value="1"/>
</dbReference>
<dbReference type="SMART" id="SM00572">
    <property type="entry name" value="DZF"/>
    <property type="match status" value="1"/>
</dbReference>
<dbReference type="PANTHER" id="PTHR45762">
    <property type="entry name" value="ZINC FINGER RNA-BINDING PROTEIN"/>
    <property type="match status" value="1"/>
</dbReference>
<dbReference type="AlphaFoldDB" id="A0A267DUA4"/>
<feature type="region of interest" description="Disordered" evidence="1">
    <location>
        <begin position="132"/>
        <end position="361"/>
    </location>
</feature>
<feature type="compositionally biased region" description="Low complexity" evidence="1">
    <location>
        <begin position="862"/>
        <end position="879"/>
    </location>
</feature>
<dbReference type="Gene3D" id="1.10.1410.40">
    <property type="match status" value="1"/>
</dbReference>
<dbReference type="STRING" id="282301.A0A267DUA4"/>
<evidence type="ECO:0000313" key="3">
    <source>
        <dbReference type="EMBL" id="PAA52881.1"/>
    </source>
</evidence>
<dbReference type="InterPro" id="IPR049401">
    <property type="entry name" value="DZF_dom_N"/>
</dbReference>
<dbReference type="FunFam" id="1.10.1410.40:FF:000001">
    <property type="entry name" value="interleukin enhancer-binding factor 3 isoform X1"/>
    <property type="match status" value="1"/>
</dbReference>
<gene>
    <name evidence="3" type="ORF">BOX15_Mlig025155g1</name>
</gene>
<sequence>MSGYFGYPTAATGFSVPTQAAMGSNASYPMMAPAMQQAQQPAVAPPAAPYIPTAYPGVYSAAVPVQPMAFSMAPQQQQAISPVFQQPTAYPAMPSLPQQPPPLPSQQQVAWQTVQPASLAPNMASYQPAVPAAMQQPHQFQPPRLSQQNQAAIRPPLKQQQIRPNQSQQQQQIRPNQSQQQQQIRPNQNQQQQIRPNQNQQQQQQIRPNQNQQQQIRPNQNQQQQQIRPNQNQQQQIRPNQNQQQQQQIRPNKNQQQQIRPNQNQQQQIRPNQSQQQQQIRPNQNQQQRPLRGQQQQFQRPQLRPRVPTVGAQRAAAPPLLSAQPRPPVPRPGSAASSLGLGRMRPPAQQKQQPPPLFGKPNLRTVVSAGTAAAAPGQKAATAAASKAGNNSDELPHCPPIPGAVGTEYVVQIRTEQRGAAALQYHCRLCNCRFIDVQARDLHVKGRRHRMQYKRKVDPRISVDAKPGVKARPGGLGTQDSVAAATAAVPSETAIEAANRRRREEEQRLRHMQELEWSNFIGCKPGGMWGGGVGQPRRSETSDDRQVLAKHSSVYPTEAELQAVQQLVTRCERALKLASDHLSSESDAQPPLRGVMRVGALAKGLLLHGDLATQLVLLCATWPSWELRNRVVKLLPERLATSPDGPAESSTDEPRPDPPQLQVRLDEDEDCISVHQLAAEDGGLELTCSIYLTSPAVREEAGADSTEPEDDQLDRDKCLEALAALRQAKWFQAKASSLQSCVPVIRVMRDMCQRLPVWAPLPNWAVELLVERCISSAGGGQLVSPGEAIRRVMECLASGVLLPAGPGLRDPCEKLPVDAAASMTAQEREDVTASAQQALRLIAFRQLHRVLDMPPLAAPAAPAAAKRPAVTAASAASGAKQQRVE</sequence>
<name>A0A267DUA4_9PLAT</name>
<dbReference type="PROSITE" id="PS51703">
    <property type="entry name" value="DZF"/>
    <property type="match status" value="1"/>
</dbReference>
<proteinExistence type="predicted"/>
<feature type="region of interest" description="Disordered" evidence="1">
    <location>
        <begin position="640"/>
        <end position="660"/>
    </location>
</feature>
<dbReference type="PROSITE" id="PS00028">
    <property type="entry name" value="ZINC_FINGER_C2H2_1"/>
    <property type="match status" value="1"/>
</dbReference>
<dbReference type="GO" id="GO:0071011">
    <property type="term" value="C:precatalytic spliceosome"/>
    <property type="evidence" value="ECO:0007669"/>
    <property type="project" value="TreeGrafter"/>
</dbReference>
<feature type="compositionally biased region" description="Low complexity" evidence="1">
    <location>
        <begin position="159"/>
        <end position="302"/>
    </location>
</feature>
<evidence type="ECO:0000259" key="2">
    <source>
        <dbReference type="PROSITE" id="PS51703"/>
    </source>
</evidence>
<dbReference type="InterPro" id="IPR036236">
    <property type="entry name" value="Znf_C2H2_sf"/>
</dbReference>
<reference evidence="3 4" key="1">
    <citation type="submission" date="2017-06" db="EMBL/GenBank/DDBJ databases">
        <title>A platform for efficient transgenesis in Macrostomum lignano, a flatworm model organism for stem cell research.</title>
        <authorList>
            <person name="Berezikov E."/>
        </authorList>
    </citation>
    <scope>NUCLEOTIDE SEQUENCE [LARGE SCALE GENOMIC DNA]</scope>
    <source>
        <strain evidence="3">DV1</strain>
        <tissue evidence="3">Whole organism</tissue>
    </source>
</reference>
<dbReference type="OrthoDB" id="8898434at2759"/>
<dbReference type="InterPro" id="IPR043519">
    <property type="entry name" value="NT_sf"/>
</dbReference>
<feature type="region of interest" description="Disordered" evidence="1">
    <location>
        <begin position="90"/>
        <end position="112"/>
    </location>
</feature>
<dbReference type="PANTHER" id="PTHR45762:SF3">
    <property type="entry name" value="ZINC-FINGER PROTEIN AT 72D, ISOFORM B"/>
    <property type="match status" value="1"/>
</dbReference>
<dbReference type="Gene3D" id="3.30.460.10">
    <property type="entry name" value="Beta Polymerase, domain 2"/>
    <property type="match status" value="1"/>
</dbReference>
<dbReference type="InterPro" id="IPR049402">
    <property type="entry name" value="DZF_dom_C"/>
</dbReference>
<dbReference type="Pfam" id="PF07528">
    <property type="entry name" value="DZF_N"/>
    <property type="match status" value="1"/>
</dbReference>
<keyword evidence="4" id="KW-1185">Reference proteome</keyword>
<accession>A0A267DUA4</accession>
<comment type="caution">
    <text evidence="3">The sequence shown here is derived from an EMBL/GenBank/DDBJ whole genome shotgun (WGS) entry which is preliminary data.</text>
</comment>
<dbReference type="EMBL" id="NIVC01003171">
    <property type="protein sequence ID" value="PAA52881.1"/>
    <property type="molecule type" value="Genomic_DNA"/>
</dbReference>
<evidence type="ECO:0000256" key="1">
    <source>
        <dbReference type="SAM" id="MobiDB-lite"/>
    </source>
</evidence>
<dbReference type="GO" id="GO:0003727">
    <property type="term" value="F:single-stranded RNA binding"/>
    <property type="evidence" value="ECO:0007669"/>
    <property type="project" value="TreeGrafter"/>
</dbReference>
<evidence type="ECO:0000313" key="4">
    <source>
        <dbReference type="Proteomes" id="UP000215902"/>
    </source>
</evidence>
<organism evidence="3 4">
    <name type="scientific">Macrostomum lignano</name>
    <dbReference type="NCBI Taxonomy" id="282301"/>
    <lineage>
        <taxon>Eukaryota</taxon>
        <taxon>Metazoa</taxon>
        <taxon>Spiralia</taxon>
        <taxon>Lophotrochozoa</taxon>
        <taxon>Platyhelminthes</taxon>
        <taxon>Rhabditophora</taxon>
        <taxon>Macrostomorpha</taxon>
        <taxon>Macrostomida</taxon>
        <taxon>Macrostomidae</taxon>
        <taxon>Macrostomum</taxon>
    </lineage>
</organism>
<dbReference type="GO" id="GO:0003725">
    <property type="term" value="F:double-stranded RNA binding"/>
    <property type="evidence" value="ECO:0007669"/>
    <property type="project" value="TreeGrafter"/>
</dbReference>
<dbReference type="Proteomes" id="UP000215902">
    <property type="component" value="Unassembled WGS sequence"/>
</dbReference>
<feature type="domain" description="DZF" evidence="2">
    <location>
        <begin position="518"/>
        <end position="885"/>
    </location>
</feature>
<dbReference type="InterPro" id="IPR006561">
    <property type="entry name" value="DZF_dom"/>
</dbReference>
<dbReference type="Pfam" id="PF20965">
    <property type="entry name" value="DZF_C"/>
    <property type="match status" value="1"/>
</dbReference>
<feature type="compositionally biased region" description="Polar residues" evidence="1">
    <location>
        <begin position="136"/>
        <end position="151"/>
    </location>
</feature>